<dbReference type="OrthoDB" id="384086at2157"/>
<sequence>MRKHLTAAMFLFIVIAAFSGTVAAEASLDTYHTDDQGNEITEAQVGDTVEYFAEVQNDENEVEDATLNITVDSDVYWTNFMQEISFDGGVTFVDATPFVNEVDNPDGTYNYNVAMGSLDPLQLIILRWQGVVENAGTSIKDATVYHGTTPTDTSLAVLIVTEPAPPAPTNATTAVAAGTVVMQKTGAPIGLLVMAILMLASGILLTRRK</sequence>
<evidence type="ECO:0008006" key="4">
    <source>
        <dbReference type="Google" id="ProtNLM"/>
    </source>
</evidence>
<name>A0A2H4VDG6_9EURY</name>
<dbReference type="RefSeq" id="WP_100906107.1">
    <property type="nucleotide sequence ID" value="NZ_CP017766.1"/>
</dbReference>
<feature type="transmembrane region" description="Helical" evidence="1">
    <location>
        <begin position="187"/>
        <end position="206"/>
    </location>
</feature>
<evidence type="ECO:0000256" key="1">
    <source>
        <dbReference type="SAM" id="Phobius"/>
    </source>
</evidence>
<keyword evidence="1" id="KW-1133">Transmembrane helix</keyword>
<accession>A0A2H4VDG6</accession>
<dbReference type="AlphaFoldDB" id="A0A2H4VDG6"/>
<evidence type="ECO:0000313" key="2">
    <source>
        <dbReference type="EMBL" id="AUB56132.1"/>
    </source>
</evidence>
<dbReference type="Proteomes" id="UP000232806">
    <property type="component" value="Chromosome"/>
</dbReference>
<dbReference type="GeneID" id="35121741"/>
<keyword evidence="1" id="KW-0472">Membrane</keyword>
<keyword evidence="1" id="KW-0812">Transmembrane</keyword>
<organism evidence="2 3">
    <name type="scientific">Methanobacterium subterraneum</name>
    <dbReference type="NCBI Taxonomy" id="59277"/>
    <lineage>
        <taxon>Archaea</taxon>
        <taxon>Methanobacteriati</taxon>
        <taxon>Methanobacteriota</taxon>
        <taxon>Methanomada group</taxon>
        <taxon>Methanobacteria</taxon>
        <taxon>Methanobacteriales</taxon>
        <taxon>Methanobacteriaceae</taxon>
        <taxon>Methanobacterium</taxon>
    </lineage>
</organism>
<evidence type="ECO:0000313" key="3">
    <source>
        <dbReference type="Proteomes" id="UP000232806"/>
    </source>
</evidence>
<dbReference type="EMBL" id="CP017766">
    <property type="protein sequence ID" value="AUB56132.1"/>
    <property type="molecule type" value="Genomic_DNA"/>
</dbReference>
<reference evidence="2 3" key="1">
    <citation type="submission" date="2016-10" db="EMBL/GenBank/DDBJ databases">
        <title>Comparative genomics between deep and shallow subseafloor isolates.</title>
        <authorList>
            <person name="Ishii S."/>
            <person name="Miller J.R."/>
            <person name="Sutton G."/>
            <person name="Suzuki S."/>
            <person name="Methe B."/>
            <person name="Inagaki F."/>
            <person name="Imachi H."/>
        </authorList>
    </citation>
    <scope>NUCLEOTIDE SEQUENCE [LARGE SCALE GENOMIC DNA]</scope>
    <source>
        <strain evidence="2 3">MO-MB1</strain>
    </source>
</reference>
<protein>
    <recommendedName>
        <fullName evidence="4">DUF11 domain-containing protein</fullName>
    </recommendedName>
</protein>
<gene>
    <name evidence="2" type="ORF">BK007_09030</name>
</gene>
<proteinExistence type="predicted"/>